<dbReference type="eggNOG" id="COG2801">
    <property type="taxonomic scope" value="Bacteria"/>
</dbReference>
<evidence type="ECO:0000313" key="3">
    <source>
        <dbReference type="EMBL" id="ABR46616.1"/>
    </source>
</evidence>
<dbReference type="STRING" id="293826.Amet_0388"/>
<dbReference type="GO" id="GO:0006313">
    <property type="term" value="P:DNA transposition"/>
    <property type="evidence" value="ECO:0007669"/>
    <property type="project" value="InterPro"/>
</dbReference>
<accession>A6TK98</accession>
<dbReference type="EMBL" id="CP000724">
    <property type="protein sequence ID" value="ABR46616.1"/>
    <property type="molecule type" value="Genomic_DNA"/>
</dbReference>
<dbReference type="PROSITE" id="PS50994">
    <property type="entry name" value="INTEGRASE"/>
    <property type="match status" value="1"/>
</dbReference>
<dbReference type="PANTHER" id="PTHR35004:SF6">
    <property type="entry name" value="TRANSPOSASE"/>
    <property type="match status" value="1"/>
</dbReference>
<evidence type="ECO:0000313" key="4">
    <source>
        <dbReference type="Proteomes" id="UP000001572"/>
    </source>
</evidence>
<dbReference type="GO" id="GO:0015074">
    <property type="term" value="P:DNA integration"/>
    <property type="evidence" value="ECO:0007669"/>
    <property type="project" value="InterPro"/>
</dbReference>
<dbReference type="InterPro" id="IPR036397">
    <property type="entry name" value="RNaseH_sf"/>
</dbReference>
<dbReference type="Pfam" id="PF02914">
    <property type="entry name" value="DDE_2"/>
    <property type="match status" value="1"/>
</dbReference>
<organism evidence="3 4">
    <name type="scientific">Alkaliphilus metalliredigens (strain QYMF)</name>
    <dbReference type="NCBI Taxonomy" id="293826"/>
    <lineage>
        <taxon>Bacteria</taxon>
        <taxon>Bacillati</taxon>
        <taxon>Bacillota</taxon>
        <taxon>Clostridia</taxon>
        <taxon>Peptostreptococcales</taxon>
        <taxon>Natronincolaceae</taxon>
        <taxon>Alkaliphilus</taxon>
    </lineage>
</organism>
<feature type="domain" description="Integrase catalytic" evidence="2">
    <location>
        <begin position="265"/>
        <end position="492"/>
    </location>
</feature>
<dbReference type="PANTHER" id="PTHR35004">
    <property type="entry name" value="TRANSPOSASE RV3428C-RELATED"/>
    <property type="match status" value="1"/>
</dbReference>
<name>A6TK98_ALKMQ</name>
<dbReference type="InterPro" id="IPR015378">
    <property type="entry name" value="Transposase-like_Mu_C"/>
</dbReference>
<dbReference type="InterPro" id="IPR009004">
    <property type="entry name" value="Transposase_Mu_C"/>
</dbReference>
<dbReference type="SUPFAM" id="SSF53098">
    <property type="entry name" value="Ribonuclease H-like"/>
    <property type="match status" value="1"/>
</dbReference>
<gene>
    <name evidence="3" type="ordered locus">Amet_0388</name>
</gene>
<evidence type="ECO:0000259" key="2">
    <source>
        <dbReference type="PROSITE" id="PS50994"/>
    </source>
</evidence>
<feature type="compositionally biased region" description="Basic and acidic residues" evidence="1">
    <location>
        <begin position="649"/>
        <end position="671"/>
    </location>
</feature>
<dbReference type="GO" id="GO:0004803">
    <property type="term" value="F:transposase activity"/>
    <property type="evidence" value="ECO:0007669"/>
    <property type="project" value="InterPro"/>
</dbReference>
<sequence length="685" mass="80012">MEAYISIEEAAKLEGVAYYTLYRKIQRNKEDFETTIEPSESGGKDRVMVALDSLTKKARRTYKAKHEVPDNKEEAPWYTQVDISWYRKNYSKYFYEAVEISKQIEIYLNYEGKNKTKFATEIAKKLEVSSRTLLSRVKDYIEAKAWADTMEEASKKNYDYFMVLALCRKPREKNQFPSLTEPVKTKIENIFYSKVFQENNQPLTNLYEDLEDWTIEKGLPLPSYDTVWRYIGHIEKEDGEGATALVARGKRQWKNDFMMKRKRDVESLQVLEVLQGDVHSFDCWVSVRRSNGKLQAIRPALVGWLDMRSRTLVGWAVAENPDALIIKKSLINAFYPKVNSLLPYGVCKYLLIDNGKEYTAESLTGRSRKIRVQLDADVKGFYRSIGIEDDMRSLPFQPWSKAQVERFFGTVCEKFTKRTISYTGTLTGSKTDAKVKKDIAKMLENGELMTMEEFAQKFEKWVVEKYHTRVHGGLKDQGEESPVPVDVFHHAERYYKAAPPLEYALSLLLESEERSVTNMGIKITRDGKAIYYQNQDLSKYIGQRVDIRYHPEDITRIYVYNKEGKKVCEAVSYELLRIAPKLSQKAFEEHNKDQKRHLRNETDKVKYRQMTYEERQQHEKDIIENADKKIVTPEMANKNDKVVAIPQDEQYKDELKHKKTKQKSDENEYFERQSAKALAALKKLG</sequence>
<dbReference type="Gene3D" id="3.30.420.10">
    <property type="entry name" value="Ribonuclease H-like superfamily/Ribonuclease H"/>
    <property type="match status" value="1"/>
</dbReference>
<dbReference type="Proteomes" id="UP000001572">
    <property type="component" value="Chromosome"/>
</dbReference>
<dbReference type="Gene3D" id="2.30.30.130">
    <property type="entry name" value="Transposase, Mu, C-terminal"/>
    <property type="match status" value="1"/>
</dbReference>
<dbReference type="InterPro" id="IPR004189">
    <property type="entry name" value="Phage_Mu_transposase"/>
</dbReference>
<reference evidence="4" key="1">
    <citation type="journal article" date="2016" name="Genome Announc.">
        <title>Complete genome sequence of Alkaliphilus metalliredigens strain QYMF, an alkaliphilic and metal-reducing bacterium isolated from borax-contaminated leachate ponds.</title>
        <authorList>
            <person name="Hwang C."/>
            <person name="Copeland A."/>
            <person name="Lucas S."/>
            <person name="Lapidus A."/>
            <person name="Barry K."/>
            <person name="Detter J.C."/>
            <person name="Glavina Del Rio T."/>
            <person name="Hammon N."/>
            <person name="Israni S."/>
            <person name="Dalin E."/>
            <person name="Tice H."/>
            <person name="Pitluck S."/>
            <person name="Chertkov O."/>
            <person name="Brettin T."/>
            <person name="Bruce D."/>
            <person name="Han C."/>
            <person name="Schmutz J."/>
            <person name="Larimer F."/>
            <person name="Land M.L."/>
            <person name="Hauser L."/>
            <person name="Kyrpides N."/>
            <person name="Mikhailova N."/>
            <person name="Ye Q."/>
            <person name="Zhou J."/>
            <person name="Richardson P."/>
            <person name="Fields M.W."/>
        </authorList>
    </citation>
    <scope>NUCLEOTIDE SEQUENCE [LARGE SCALE GENOMIC DNA]</scope>
    <source>
        <strain evidence="4">QYMF</strain>
    </source>
</reference>
<dbReference type="InterPro" id="IPR001584">
    <property type="entry name" value="Integrase_cat-core"/>
</dbReference>
<dbReference type="RefSeq" id="WP_011971524.1">
    <property type="nucleotide sequence ID" value="NC_009633.1"/>
</dbReference>
<dbReference type="AlphaFoldDB" id="A6TK98"/>
<dbReference type="OrthoDB" id="9794201at2"/>
<proteinExistence type="predicted"/>
<dbReference type="SUPFAM" id="SSF50610">
    <property type="entry name" value="mu transposase, C-terminal domain"/>
    <property type="match status" value="1"/>
</dbReference>
<evidence type="ECO:0000256" key="1">
    <source>
        <dbReference type="SAM" id="MobiDB-lite"/>
    </source>
</evidence>
<feature type="region of interest" description="Disordered" evidence="1">
    <location>
        <begin position="647"/>
        <end position="671"/>
    </location>
</feature>
<dbReference type="GO" id="GO:0003677">
    <property type="term" value="F:DNA binding"/>
    <property type="evidence" value="ECO:0007669"/>
    <property type="project" value="InterPro"/>
</dbReference>
<dbReference type="HOGENOM" id="CLU_401527_0_0_9"/>
<protein>
    <submittedName>
        <fullName evidence="3">Transposase-like, Mu-like protein</fullName>
    </submittedName>
</protein>
<dbReference type="InterPro" id="IPR012337">
    <property type="entry name" value="RNaseH-like_sf"/>
</dbReference>
<dbReference type="Pfam" id="PF09299">
    <property type="entry name" value="Mu-transpos_C"/>
    <property type="match status" value="1"/>
</dbReference>
<dbReference type="KEGG" id="amt:Amet_0388"/>
<keyword evidence="4" id="KW-1185">Reference proteome</keyword>